<organism evidence="2 3">
    <name type="scientific">Tessaracoccus aquimaris</name>
    <dbReference type="NCBI Taxonomy" id="1332264"/>
    <lineage>
        <taxon>Bacteria</taxon>
        <taxon>Bacillati</taxon>
        <taxon>Actinomycetota</taxon>
        <taxon>Actinomycetes</taxon>
        <taxon>Propionibacteriales</taxon>
        <taxon>Propionibacteriaceae</taxon>
        <taxon>Tessaracoccus</taxon>
    </lineage>
</organism>
<dbReference type="AlphaFoldDB" id="A0A1Q2CL89"/>
<keyword evidence="3" id="KW-1185">Reference proteome</keyword>
<feature type="transmembrane region" description="Helical" evidence="1">
    <location>
        <begin position="240"/>
        <end position="260"/>
    </location>
</feature>
<reference evidence="3" key="1">
    <citation type="submission" date="2017-02" db="EMBL/GenBank/DDBJ databases">
        <title>Tessaracoccus aquaemaris sp. nov., isolated from the intestine of a Korean rockfish, Sebastes schlegelii, in a marine aquaculture pond.</title>
        <authorList>
            <person name="Tak E.J."/>
            <person name="Bae J.-W."/>
        </authorList>
    </citation>
    <scope>NUCLEOTIDE SEQUENCE [LARGE SCALE GENOMIC DNA]</scope>
    <source>
        <strain evidence="3">NSG39</strain>
    </source>
</reference>
<dbReference type="RefSeq" id="WP_077685185.1">
    <property type="nucleotide sequence ID" value="NZ_CP019606.1"/>
</dbReference>
<dbReference type="KEGG" id="tes:BW730_04360"/>
<sequence length="271" mass="29324">MNATLFKHEILRTWRWLALLALAAVLVVGAAVLMAATLPTFLSSTFAVIAIVVAAVYPFAVQLLISLDFYRSSYSKTGYFTAAIPEKGSTIFGVKALYAYLVSLLAIVLDLGLLLLAAIGFGMTVGTGPAETMRTISAGLDVFWQLPAWLVVAFFVIVAFLPLVGITPFFFAATVGSESWINRNGFGGVVLVWFLFYVANQILGVAAVFLAPALDLNHLPEVSLMFDPVALATAGNDAQYLPLGIFAWMLLIGVVGMWWAKVSYSRKLELR</sequence>
<dbReference type="OrthoDB" id="4399269at2"/>
<keyword evidence="1" id="KW-0472">Membrane</keyword>
<feature type="transmembrane region" description="Helical" evidence="1">
    <location>
        <begin position="45"/>
        <end position="67"/>
    </location>
</feature>
<evidence type="ECO:0000256" key="1">
    <source>
        <dbReference type="SAM" id="Phobius"/>
    </source>
</evidence>
<evidence type="ECO:0000313" key="2">
    <source>
        <dbReference type="EMBL" id="AQP46872.1"/>
    </source>
</evidence>
<keyword evidence="1" id="KW-0812">Transmembrane</keyword>
<gene>
    <name evidence="2" type="ORF">BW730_04360</name>
</gene>
<evidence type="ECO:0000313" key="3">
    <source>
        <dbReference type="Proteomes" id="UP000188145"/>
    </source>
</evidence>
<protein>
    <submittedName>
        <fullName evidence="2">Uncharacterized protein</fullName>
    </submittedName>
</protein>
<feature type="transmembrane region" description="Helical" evidence="1">
    <location>
        <begin position="146"/>
        <end position="173"/>
    </location>
</feature>
<dbReference type="EMBL" id="CP019606">
    <property type="protein sequence ID" value="AQP46872.1"/>
    <property type="molecule type" value="Genomic_DNA"/>
</dbReference>
<name>A0A1Q2CL89_9ACTN</name>
<keyword evidence="1" id="KW-1133">Transmembrane helix</keyword>
<accession>A0A1Q2CL89</accession>
<dbReference type="Proteomes" id="UP000188145">
    <property type="component" value="Chromosome"/>
</dbReference>
<feature type="transmembrane region" description="Helical" evidence="1">
    <location>
        <begin position="97"/>
        <end position="126"/>
    </location>
</feature>
<dbReference type="STRING" id="1332264.BW730_04360"/>
<feature type="transmembrane region" description="Helical" evidence="1">
    <location>
        <begin position="185"/>
        <end position="211"/>
    </location>
</feature>
<proteinExistence type="predicted"/>